<reference evidence="1" key="1">
    <citation type="journal article" date="2023" name="GigaByte">
        <title>Genome assembly of the bearded iris, Iris pallida Lam.</title>
        <authorList>
            <person name="Bruccoleri R.E."/>
            <person name="Oakeley E.J."/>
            <person name="Faust A.M.E."/>
            <person name="Altorfer M."/>
            <person name="Dessus-Babus S."/>
            <person name="Burckhardt D."/>
            <person name="Oertli M."/>
            <person name="Naumann U."/>
            <person name="Petersen F."/>
            <person name="Wong J."/>
        </authorList>
    </citation>
    <scope>NUCLEOTIDE SEQUENCE</scope>
    <source>
        <strain evidence="1">GSM-AAB239-AS_SAM_17_03QT</strain>
    </source>
</reference>
<reference evidence="1" key="2">
    <citation type="submission" date="2023-04" db="EMBL/GenBank/DDBJ databases">
        <authorList>
            <person name="Bruccoleri R.E."/>
            <person name="Oakeley E.J."/>
            <person name="Faust A.-M."/>
            <person name="Dessus-Babus S."/>
            <person name="Altorfer M."/>
            <person name="Burckhardt D."/>
            <person name="Oertli M."/>
            <person name="Naumann U."/>
            <person name="Petersen F."/>
            <person name="Wong J."/>
        </authorList>
    </citation>
    <scope>NUCLEOTIDE SEQUENCE</scope>
    <source>
        <strain evidence="1">GSM-AAB239-AS_SAM_17_03QT</strain>
        <tissue evidence="1">Leaf</tissue>
    </source>
</reference>
<dbReference type="EMBL" id="JANAVB010030820">
    <property type="protein sequence ID" value="KAJ6812722.1"/>
    <property type="molecule type" value="Genomic_DNA"/>
</dbReference>
<name>A0AAX6F8S7_IRIPA</name>
<proteinExistence type="predicted"/>
<sequence>MGRQALVQATCRMYLLSVFNQCSRNGIQCKLRLALRCKL</sequence>
<protein>
    <submittedName>
        <fullName evidence="1">Extensin</fullName>
    </submittedName>
</protein>
<evidence type="ECO:0000313" key="2">
    <source>
        <dbReference type="Proteomes" id="UP001140949"/>
    </source>
</evidence>
<dbReference type="AlphaFoldDB" id="A0AAX6F8S7"/>
<evidence type="ECO:0000313" key="1">
    <source>
        <dbReference type="EMBL" id="KAJ6812722.1"/>
    </source>
</evidence>
<accession>A0AAX6F8S7</accession>
<dbReference type="Proteomes" id="UP001140949">
    <property type="component" value="Unassembled WGS sequence"/>
</dbReference>
<keyword evidence="2" id="KW-1185">Reference proteome</keyword>
<gene>
    <name evidence="1" type="ORF">M6B38_145575</name>
</gene>
<comment type="caution">
    <text evidence="1">The sequence shown here is derived from an EMBL/GenBank/DDBJ whole genome shotgun (WGS) entry which is preliminary data.</text>
</comment>
<organism evidence="1 2">
    <name type="scientific">Iris pallida</name>
    <name type="common">Sweet iris</name>
    <dbReference type="NCBI Taxonomy" id="29817"/>
    <lineage>
        <taxon>Eukaryota</taxon>
        <taxon>Viridiplantae</taxon>
        <taxon>Streptophyta</taxon>
        <taxon>Embryophyta</taxon>
        <taxon>Tracheophyta</taxon>
        <taxon>Spermatophyta</taxon>
        <taxon>Magnoliopsida</taxon>
        <taxon>Liliopsida</taxon>
        <taxon>Asparagales</taxon>
        <taxon>Iridaceae</taxon>
        <taxon>Iridoideae</taxon>
        <taxon>Irideae</taxon>
        <taxon>Iris</taxon>
    </lineage>
</organism>